<dbReference type="Pfam" id="PF01057">
    <property type="entry name" value="Parvo_NS1"/>
    <property type="match status" value="1"/>
</dbReference>
<sequence length="277" mass="31959">MASPSERYWELVNSLINRGVTTKEAWFSADPSEFLYYQRLNKRGFRVGAILRDVVRHMAWSKTLYDYATGCKGRGDPRDNTVHRLLRLNGYDPHVVGTVMVKWSALLTPRNTLWVSGDPRTGASALVEALVYLSPLRSSADWRNTTNPFEGCLPSLVLWWDGGRVSDRSVELCLRVFRGEHVRFDREAGSRGLTGCPEMFRTPVVIYSDNDMTSTVTRSGRETSCEYTQLLRQSMYRLHLTEEMPRDISHITCRDMKEFLTWANDNRVQVEDKHELR</sequence>
<name>A0ABZ0T2C6_9ADEN</name>
<keyword evidence="3" id="KW-1185">Reference proteome</keyword>
<evidence type="ECO:0000313" key="3">
    <source>
        <dbReference type="Proteomes" id="UP001327288"/>
    </source>
</evidence>
<proteinExistence type="predicted"/>
<protein>
    <submittedName>
        <fullName evidence="2">ORF14A</fullName>
    </submittedName>
</protein>
<dbReference type="SUPFAM" id="SSF52540">
    <property type="entry name" value="P-loop containing nucleoside triphosphate hydrolases"/>
    <property type="match status" value="1"/>
</dbReference>
<accession>A0ABZ0T2C6</accession>
<evidence type="ECO:0000259" key="1">
    <source>
        <dbReference type="Pfam" id="PF01057"/>
    </source>
</evidence>
<dbReference type="Gene3D" id="3.40.50.300">
    <property type="entry name" value="P-loop containing nucleotide triphosphate hydrolases"/>
    <property type="match status" value="1"/>
</dbReference>
<dbReference type="Proteomes" id="UP001327288">
    <property type="component" value="Segment"/>
</dbReference>
<dbReference type="InterPro" id="IPR027417">
    <property type="entry name" value="P-loop_NTPase"/>
</dbReference>
<organism evidence="2 3">
    <name type="scientific">Aviadenovirus sp</name>
    <dbReference type="NCBI Taxonomy" id="2217649"/>
    <lineage>
        <taxon>Viruses</taxon>
        <taxon>Varidnaviria</taxon>
        <taxon>Bamfordvirae</taxon>
        <taxon>Preplasmiviricota</taxon>
        <taxon>Polisuviricotina</taxon>
        <taxon>Pharingeaviricetes</taxon>
        <taxon>Rowavirales</taxon>
        <taxon>Adenoviridae</taxon>
        <taxon>Aviadenovirus</taxon>
    </lineage>
</organism>
<dbReference type="InterPro" id="IPR001257">
    <property type="entry name" value="Parvovirus_NS1_helicase"/>
</dbReference>
<dbReference type="EMBL" id="OR529407">
    <property type="protein sequence ID" value="WPS63606.1"/>
    <property type="molecule type" value="Genomic_DNA"/>
</dbReference>
<evidence type="ECO:0000313" key="2">
    <source>
        <dbReference type="EMBL" id="WPS63606.1"/>
    </source>
</evidence>
<reference evidence="3" key="1">
    <citation type="submission" date="2024-05" db="EMBL/GenBank/DDBJ databases">
        <authorList>
            <person name="Karamendin K."/>
            <person name="Kydyrmanov A."/>
            <person name="Kasymbekov Y."/>
            <person name="Nuralibekov S."/>
            <person name="Sabyrzhan T."/>
            <person name="Khan Y."/>
        </authorList>
    </citation>
    <scope>NUCLEOTIDE SEQUENCE [LARGE SCALE GENOMIC DNA]</scope>
</reference>
<feature type="domain" description="Parvovirus non-structural protein 1 helicase" evidence="1">
    <location>
        <begin position="2"/>
        <end position="271"/>
    </location>
</feature>